<dbReference type="Pfam" id="PF02720">
    <property type="entry name" value="DUF222"/>
    <property type="match status" value="1"/>
</dbReference>
<sequence>MAAPLLLDPAHHAQADLDAALATLETIVEHETLTAPTTERTLHFAELVEATTRRPTRLQLHLAAALEHATTDVPSGQGLLVDHGGTLPGPALVPDPADTSDGSCRAGDRADIVGCSGDTGGVDSAPGPGPRTRYARARDLLRMRLRISGAEAGRRIRLGHALTPRTTLSGEVVPAERPVLASALPHLDREATTGVLRALERVAAVLDHEDVTELEQVLTSHATTFDPDQLRRIATHAVAVADPDGAAPS</sequence>
<organism evidence="2 3">
    <name type="scientific">Miniimonas arenae</name>
    <dbReference type="NCBI Taxonomy" id="676201"/>
    <lineage>
        <taxon>Bacteria</taxon>
        <taxon>Bacillati</taxon>
        <taxon>Actinomycetota</taxon>
        <taxon>Actinomycetes</taxon>
        <taxon>Micrococcales</taxon>
        <taxon>Beutenbergiaceae</taxon>
        <taxon>Miniimonas</taxon>
    </lineage>
</organism>
<dbReference type="EMBL" id="VENP01000025">
    <property type="protein sequence ID" value="TNU74074.1"/>
    <property type="molecule type" value="Genomic_DNA"/>
</dbReference>
<dbReference type="InterPro" id="IPR003870">
    <property type="entry name" value="DUF222"/>
</dbReference>
<accession>A0A5C5BDG8</accession>
<dbReference type="RefSeq" id="WP_139986845.1">
    <property type="nucleotide sequence ID" value="NZ_VENP01000025.1"/>
</dbReference>
<feature type="domain" description="DUF222" evidence="1">
    <location>
        <begin position="137"/>
        <end position="246"/>
    </location>
</feature>
<proteinExistence type="predicted"/>
<comment type="caution">
    <text evidence="2">The sequence shown here is derived from an EMBL/GenBank/DDBJ whole genome shotgun (WGS) entry which is preliminary data.</text>
</comment>
<keyword evidence="3" id="KW-1185">Reference proteome</keyword>
<dbReference type="OrthoDB" id="5109112at2"/>
<evidence type="ECO:0000313" key="2">
    <source>
        <dbReference type="EMBL" id="TNU74074.1"/>
    </source>
</evidence>
<reference evidence="2 3" key="1">
    <citation type="submission" date="2019-06" db="EMBL/GenBank/DDBJ databases">
        <title>Draft genome sequence of Miniimonas arenae KCTC 19750T isolated from sea sand.</title>
        <authorList>
            <person name="Park S.-J."/>
        </authorList>
    </citation>
    <scope>NUCLEOTIDE SEQUENCE [LARGE SCALE GENOMIC DNA]</scope>
    <source>
        <strain evidence="2 3">KCTC 19750</strain>
    </source>
</reference>
<feature type="non-terminal residue" evidence="2">
    <location>
        <position position="249"/>
    </location>
</feature>
<dbReference type="Proteomes" id="UP000313849">
    <property type="component" value="Unassembled WGS sequence"/>
</dbReference>
<gene>
    <name evidence="2" type="ORF">FH969_07985</name>
</gene>
<dbReference type="AlphaFoldDB" id="A0A5C5BDG8"/>
<evidence type="ECO:0000259" key="1">
    <source>
        <dbReference type="Pfam" id="PF02720"/>
    </source>
</evidence>
<name>A0A5C5BDG8_9MICO</name>
<protein>
    <submittedName>
        <fullName evidence="2">DUF222 domain-containing protein</fullName>
    </submittedName>
</protein>
<evidence type="ECO:0000313" key="3">
    <source>
        <dbReference type="Proteomes" id="UP000313849"/>
    </source>
</evidence>